<evidence type="ECO:0000256" key="2">
    <source>
        <dbReference type="SAM" id="SignalP"/>
    </source>
</evidence>
<dbReference type="EMBL" id="JACBZO010000001">
    <property type="protein sequence ID" value="NYI42315.1"/>
    <property type="molecule type" value="Genomic_DNA"/>
</dbReference>
<reference evidence="3 4" key="1">
    <citation type="submission" date="2020-07" db="EMBL/GenBank/DDBJ databases">
        <title>Sequencing the genomes of 1000 actinobacteria strains.</title>
        <authorList>
            <person name="Klenk H.-P."/>
        </authorList>
    </citation>
    <scope>NUCLEOTIDE SEQUENCE [LARGE SCALE GENOMIC DNA]</scope>
    <source>
        <strain evidence="3 4">DSM 19970</strain>
    </source>
</reference>
<dbReference type="AlphaFoldDB" id="A0A7Z0CL23"/>
<protein>
    <recommendedName>
        <fullName evidence="5">Lipoprotein</fullName>
    </recommendedName>
</protein>
<evidence type="ECO:0000256" key="1">
    <source>
        <dbReference type="SAM" id="MobiDB-lite"/>
    </source>
</evidence>
<evidence type="ECO:0000313" key="4">
    <source>
        <dbReference type="Proteomes" id="UP000547973"/>
    </source>
</evidence>
<feature type="compositionally biased region" description="Low complexity" evidence="1">
    <location>
        <begin position="208"/>
        <end position="224"/>
    </location>
</feature>
<organism evidence="3 4">
    <name type="scientific">Demequina lutea</name>
    <dbReference type="NCBI Taxonomy" id="431489"/>
    <lineage>
        <taxon>Bacteria</taxon>
        <taxon>Bacillati</taxon>
        <taxon>Actinomycetota</taxon>
        <taxon>Actinomycetes</taxon>
        <taxon>Micrococcales</taxon>
        <taxon>Demequinaceae</taxon>
        <taxon>Demequina</taxon>
    </lineage>
</organism>
<name>A0A7Z0CL23_9MICO</name>
<dbReference type="Proteomes" id="UP000547973">
    <property type="component" value="Unassembled WGS sequence"/>
</dbReference>
<proteinExistence type="predicted"/>
<sequence>MKRFATALLAVLTLSACAVTGQPAHPGTAAIYDGATITTAQVAAWGTAQDDMGYPNDPGAALTLLLLRPALDKEAATQGIVFDDKQISAEAQTWMSASKAKVVSPTPDMMEVVRTVRVLHALLLTTSGKAAIKTAVESIEANAEANPVYGHFTVVQFANSFDIVAKRYQNDQGQYGDMVYLVFKDLSGFNGNAQRGWMVGAGLPSPSPTASPTASPAPVNASPAPASPSPTP</sequence>
<keyword evidence="4" id="KW-1185">Reference proteome</keyword>
<keyword evidence="2" id="KW-0732">Signal</keyword>
<gene>
    <name evidence="3" type="ORF">BKA03_002434</name>
</gene>
<dbReference type="RefSeq" id="WP_062074164.1">
    <property type="nucleotide sequence ID" value="NZ_BBRC01000002.1"/>
</dbReference>
<comment type="caution">
    <text evidence="3">The sequence shown here is derived from an EMBL/GenBank/DDBJ whole genome shotgun (WGS) entry which is preliminary data.</text>
</comment>
<feature type="region of interest" description="Disordered" evidence="1">
    <location>
        <begin position="200"/>
        <end position="232"/>
    </location>
</feature>
<feature type="signal peptide" evidence="2">
    <location>
        <begin position="1"/>
        <end position="18"/>
    </location>
</feature>
<evidence type="ECO:0008006" key="5">
    <source>
        <dbReference type="Google" id="ProtNLM"/>
    </source>
</evidence>
<evidence type="ECO:0000313" key="3">
    <source>
        <dbReference type="EMBL" id="NYI42315.1"/>
    </source>
</evidence>
<dbReference type="PROSITE" id="PS51257">
    <property type="entry name" value="PROKAR_LIPOPROTEIN"/>
    <property type="match status" value="1"/>
</dbReference>
<feature type="chain" id="PRO_5038885827" description="Lipoprotein" evidence="2">
    <location>
        <begin position="19"/>
        <end position="232"/>
    </location>
</feature>
<accession>A0A7Z0CL23</accession>